<evidence type="ECO:0000256" key="6">
    <source>
        <dbReference type="ARBA" id="ARBA00022989"/>
    </source>
</evidence>
<dbReference type="Gene3D" id="1.25.10.10">
    <property type="entry name" value="Leucine-rich Repeat Variant"/>
    <property type="match status" value="2"/>
</dbReference>
<gene>
    <name evidence="10" type="primary">armc10</name>
</gene>
<dbReference type="SMART" id="SM00185">
    <property type="entry name" value="ARM"/>
    <property type="match status" value="3"/>
</dbReference>
<comment type="subcellular location">
    <subcellularLocation>
        <location evidence="1">Mitochondrion outer membrane</location>
        <topology evidence="1">Single-pass membrane protein</topology>
    </subcellularLocation>
</comment>
<evidence type="ECO:0000256" key="8">
    <source>
        <dbReference type="ARBA" id="ARBA00023136"/>
    </source>
</evidence>
<keyword evidence="4" id="KW-1000">Mitochondrion outer membrane</keyword>
<dbReference type="PANTHER" id="PTHR15712">
    <property type="entry name" value="ARMADILLO REPEAT CONTAINING PROTEIN"/>
    <property type="match status" value="1"/>
</dbReference>
<evidence type="ECO:0000256" key="5">
    <source>
        <dbReference type="ARBA" id="ARBA00022968"/>
    </source>
</evidence>
<dbReference type="SUPFAM" id="SSF48371">
    <property type="entry name" value="ARM repeat"/>
    <property type="match status" value="1"/>
</dbReference>
<dbReference type="InterPro" id="IPR051303">
    <property type="entry name" value="Armcx_regulator"/>
</dbReference>
<keyword evidence="5" id="KW-0735">Signal-anchor</keyword>
<feature type="domain" description="Armadillo repeat-containing" evidence="9">
    <location>
        <begin position="86"/>
        <end position="305"/>
    </location>
</feature>
<dbReference type="InterPro" id="IPR016024">
    <property type="entry name" value="ARM-type_fold"/>
</dbReference>
<name>A0A8C4RRQ9_ERPCA</name>
<keyword evidence="11" id="KW-1185">Reference proteome</keyword>
<dbReference type="Proteomes" id="UP000694620">
    <property type="component" value="Chromosome 1"/>
</dbReference>
<evidence type="ECO:0000256" key="1">
    <source>
        <dbReference type="ARBA" id="ARBA00004572"/>
    </source>
</evidence>
<dbReference type="InterPro" id="IPR011989">
    <property type="entry name" value="ARM-like"/>
</dbReference>
<dbReference type="GO" id="GO:0005741">
    <property type="term" value="C:mitochondrial outer membrane"/>
    <property type="evidence" value="ECO:0007669"/>
    <property type="project" value="UniProtKB-SubCell"/>
</dbReference>
<evidence type="ECO:0000256" key="7">
    <source>
        <dbReference type="ARBA" id="ARBA00023128"/>
    </source>
</evidence>
<dbReference type="Pfam" id="PF04826">
    <property type="entry name" value="Arm_2"/>
    <property type="match status" value="1"/>
</dbReference>
<accession>A0A8C4RRQ9</accession>
<evidence type="ECO:0000313" key="11">
    <source>
        <dbReference type="Proteomes" id="UP000694620"/>
    </source>
</evidence>
<proteinExistence type="inferred from homology"/>
<evidence type="ECO:0000259" key="9">
    <source>
        <dbReference type="Pfam" id="PF04826"/>
    </source>
</evidence>
<keyword evidence="6" id="KW-1133">Transmembrane helix</keyword>
<sequence>MGENSGGIWKLSSSKVALAVLAGAGVSYGLYKLFFCNSCLRKSLQDGRSVEAARQERGLLDKVSGLSVIPSDESHDAFTSKSASNLEPEHLKMLILLLQTSLDPSSRKKALVTLGNSAAFSVNQDYIREMGGLHIIGGFLSDHDSDIKVQALNALSNLSMNVKNQELLKVYVRETLDIIETAPLSSELQLAGLRMLTNMSVTNNYQYMMKTSVTLFLSLLVVGSESLQIQVLKVLVNLSANPDLVEDILKAQAPASLILLFDSCTNTEVLVRALTFVGNLKDSEASIHITEILKLKKDSLYFILHGETSQFYQKLSLLLLHPNAEVKNQVAKIMVSI</sequence>
<evidence type="ECO:0000313" key="10">
    <source>
        <dbReference type="Ensembl" id="ENSECRP00000005783.1"/>
    </source>
</evidence>
<dbReference type="InterPro" id="IPR006911">
    <property type="entry name" value="ARM-rpt_dom"/>
</dbReference>
<keyword evidence="8" id="KW-0472">Membrane</keyword>
<organism evidence="10 11">
    <name type="scientific">Erpetoichthys calabaricus</name>
    <name type="common">Rope fish</name>
    <name type="synonym">Calamoichthys calabaricus</name>
    <dbReference type="NCBI Taxonomy" id="27687"/>
    <lineage>
        <taxon>Eukaryota</taxon>
        <taxon>Metazoa</taxon>
        <taxon>Chordata</taxon>
        <taxon>Craniata</taxon>
        <taxon>Vertebrata</taxon>
        <taxon>Euteleostomi</taxon>
        <taxon>Actinopterygii</taxon>
        <taxon>Polypteriformes</taxon>
        <taxon>Polypteridae</taxon>
        <taxon>Erpetoichthys</taxon>
    </lineage>
</organism>
<dbReference type="Ensembl" id="ENSECRT00000005881.1">
    <property type="protein sequence ID" value="ENSECRP00000005783.1"/>
    <property type="gene ID" value="ENSECRG00000003867.1"/>
</dbReference>
<keyword evidence="3" id="KW-0812">Transmembrane</keyword>
<keyword evidence="7" id="KW-0496">Mitochondrion</keyword>
<dbReference type="AlphaFoldDB" id="A0A8C4RRQ9"/>
<evidence type="ECO:0000256" key="4">
    <source>
        <dbReference type="ARBA" id="ARBA00022787"/>
    </source>
</evidence>
<dbReference type="PANTHER" id="PTHR15712:SF23">
    <property type="entry name" value="ARMADILLO REPEAT CONTAINING 10"/>
    <property type="match status" value="1"/>
</dbReference>
<protein>
    <submittedName>
        <fullName evidence="10">Armadillo repeat containing 10</fullName>
    </submittedName>
</protein>
<evidence type="ECO:0000256" key="2">
    <source>
        <dbReference type="ARBA" id="ARBA00010553"/>
    </source>
</evidence>
<comment type="similarity">
    <text evidence="2">Belongs to the eutherian X-chromosome-specific Armcx family.</text>
</comment>
<dbReference type="InterPro" id="IPR000225">
    <property type="entry name" value="Armadillo"/>
</dbReference>
<dbReference type="GeneTree" id="ENSGT00940000165477"/>
<reference evidence="10" key="3">
    <citation type="submission" date="2025-09" db="UniProtKB">
        <authorList>
            <consortium name="Ensembl"/>
        </authorList>
    </citation>
    <scope>IDENTIFICATION</scope>
</reference>
<evidence type="ECO:0000256" key="3">
    <source>
        <dbReference type="ARBA" id="ARBA00022692"/>
    </source>
</evidence>
<reference evidence="10" key="1">
    <citation type="submission" date="2021-06" db="EMBL/GenBank/DDBJ databases">
        <authorList>
            <consortium name="Wellcome Sanger Institute Data Sharing"/>
        </authorList>
    </citation>
    <scope>NUCLEOTIDE SEQUENCE [LARGE SCALE GENOMIC DNA]</scope>
</reference>
<reference evidence="10" key="2">
    <citation type="submission" date="2025-08" db="UniProtKB">
        <authorList>
            <consortium name="Ensembl"/>
        </authorList>
    </citation>
    <scope>IDENTIFICATION</scope>
</reference>